<dbReference type="AlphaFoldDB" id="A0A7C1JHZ2"/>
<evidence type="ECO:0000313" key="4">
    <source>
        <dbReference type="EMBL" id="HDX29946.1"/>
    </source>
</evidence>
<dbReference type="InterPro" id="IPR038492">
    <property type="entry name" value="GBBH-like_N_sf"/>
</dbReference>
<dbReference type="InterPro" id="IPR010376">
    <property type="entry name" value="GBBH-like_N"/>
</dbReference>
<name>A0A7C1JHZ2_9CHLR</name>
<evidence type="ECO:0000256" key="2">
    <source>
        <dbReference type="ARBA" id="ARBA00023004"/>
    </source>
</evidence>
<evidence type="ECO:0000259" key="3">
    <source>
        <dbReference type="Pfam" id="PF06155"/>
    </source>
</evidence>
<keyword evidence="1" id="KW-0479">Metal-binding</keyword>
<keyword evidence="2" id="KW-0408">Iron</keyword>
<organism evidence="4">
    <name type="scientific">Caldilinea aerophila</name>
    <dbReference type="NCBI Taxonomy" id="133453"/>
    <lineage>
        <taxon>Bacteria</taxon>
        <taxon>Bacillati</taxon>
        <taxon>Chloroflexota</taxon>
        <taxon>Caldilineae</taxon>
        <taxon>Caldilineales</taxon>
        <taxon>Caldilineaceae</taxon>
        <taxon>Caldilinea</taxon>
    </lineage>
</organism>
<evidence type="ECO:0000256" key="1">
    <source>
        <dbReference type="ARBA" id="ARBA00022723"/>
    </source>
</evidence>
<accession>A0A7C1JHZ2</accession>
<dbReference type="GO" id="GO:0046872">
    <property type="term" value="F:metal ion binding"/>
    <property type="evidence" value="ECO:0007669"/>
    <property type="project" value="UniProtKB-KW"/>
</dbReference>
<protein>
    <submittedName>
        <fullName evidence="4">DUF971 domain-containing protein</fullName>
    </submittedName>
</protein>
<feature type="domain" description="Gamma-butyrobetaine hydroxylase-like N-terminal" evidence="3">
    <location>
        <begin position="13"/>
        <end position="104"/>
    </location>
</feature>
<comment type="caution">
    <text evidence="4">The sequence shown here is derived from an EMBL/GenBank/DDBJ whole genome shotgun (WGS) entry which is preliminary data.</text>
</comment>
<gene>
    <name evidence="4" type="ORF">ENQ20_00455</name>
</gene>
<sequence>MTTNPGARPQEITIDRAASVMRILWLDGHASEFPLRWLRANCPCATCREERRAASMAVADPLRLTATPPPSTEVAGAEFVGQYAIRLTWSDGHATGIFPFAALRACCPCSTCNPEGTPPLVID</sequence>
<reference evidence="4" key="1">
    <citation type="journal article" date="2020" name="mSystems">
        <title>Genome- and Community-Level Interaction Insights into Carbon Utilization and Element Cycling Functions of Hydrothermarchaeota in Hydrothermal Sediment.</title>
        <authorList>
            <person name="Zhou Z."/>
            <person name="Liu Y."/>
            <person name="Xu W."/>
            <person name="Pan J."/>
            <person name="Luo Z.H."/>
            <person name="Li M."/>
        </authorList>
    </citation>
    <scope>NUCLEOTIDE SEQUENCE [LARGE SCALE GENOMIC DNA]</scope>
    <source>
        <strain evidence="4">SpSt-289</strain>
    </source>
</reference>
<dbReference type="PANTHER" id="PTHR35303">
    <property type="entry name" value="OS02G0197800 PROTEIN"/>
    <property type="match status" value="1"/>
</dbReference>
<dbReference type="Pfam" id="PF06155">
    <property type="entry name" value="GBBH-like_N"/>
    <property type="match status" value="1"/>
</dbReference>
<dbReference type="EMBL" id="DSMG01000004">
    <property type="protein sequence ID" value="HDX29946.1"/>
    <property type="molecule type" value="Genomic_DNA"/>
</dbReference>
<proteinExistence type="predicted"/>
<dbReference type="Gene3D" id="3.30.2020.30">
    <property type="match status" value="1"/>
</dbReference>